<dbReference type="PROSITE" id="PS51257">
    <property type="entry name" value="PROKAR_LIPOPROTEIN"/>
    <property type="match status" value="1"/>
</dbReference>
<accession>A0A6S6S3D6</accession>
<keyword evidence="1" id="KW-0732">Signal</keyword>
<proteinExistence type="predicted"/>
<feature type="chain" id="PRO_5027837453" description="Lipoprotein" evidence="1">
    <location>
        <begin position="23"/>
        <end position="78"/>
    </location>
</feature>
<dbReference type="EMBL" id="CACVAP010000026">
    <property type="protein sequence ID" value="CAA6799826.1"/>
    <property type="molecule type" value="Genomic_DNA"/>
</dbReference>
<sequence>MIQRNIYLLIVGLFLTSCSAHFESTTEEQKMDYIFEKELVKELNKIRRVKGLSEIQMQRSVLNYGNKSPFDAQMRRAY</sequence>
<evidence type="ECO:0008006" key="3">
    <source>
        <dbReference type="Google" id="ProtNLM"/>
    </source>
</evidence>
<dbReference type="AlphaFoldDB" id="A0A6S6S3D6"/>
<name>A0A6S6S3D6_9BACT</name>
<feature type="signal peptide" evidence="1">
    <location>
        <begin position="1"/>
        <end position="22"/>
    </location>
</feature>
<organism evidence="2">
    <name type="scientific">uncultured Sulfurovum sp</name>
    <dbReference type="NCBI Taxonomy" id="269237"/>
    <lineage>
        <taxon>Bacteria</taxon>
        <taxon>Pseudomonadati</taxon>
        <taxon>Campylobacterota</taxon>
        <taxon>Epsilonproteobacteria</taxon>
        <taxon>Campylobacterales</taxon>
        <taxon>Sulfurovaceae</taxon>
        <taxon>Sulfurovum</taxon>
        <taxon>environmental samples</taxon>
    </lineage>
</organism>
<gene>
    <name evidence="2" type="ORF">HELGO_WM11976</name>
</gene>
<evidence type="ECO:0000256" key="1">
    <source>
        <dbReference type="SAM" id="SignalP"/>
    </source>
</evidence>
<evidence type="ECO:0000313" key="2">
    <source>
        <dbReference type="EMBL" id="CAA6799826.1"/>
    </source>
</evidence>
<reference evidence="2" key="1">
    <citation type="submission" date="2020-01" db="EMBL/GenBank/DDBJ databases">
        <authorList>
            <person name="Meier V. D."/>
            <person name="Meier V D."/>
        </authorList>
    </citation>
    <scope>NUCLEOTIDE SEQUENCE</scope>
    <source>
        <strain evidence="2">HLG_WM_MAG_06</strain>
    </source>
</reference>
<protein>
    <recommendedName>
        <fullName evidence="3">Lipoprotein</fullName>
    </recommendedName>
</protein>